<reference evidence="1 2" key="1">
    <citation type="journal article" date="2011" name="J. Bacteriol.">
        <title>Complete genome sequence of Amycolicicoccus subflavus DQS3-9A1T, an actinomycete isolated from crude oil-polluted soil.</title>
        <authorList>
            <person name="Cai M."/>
            <person name="Chen W.M."/>
            <person name="Nie Y."/>
            <person name="Chi C.Q."/>
            <person name="Wang Y.N."/>
            <person name="Tang Y.Q."/>
            <person name="Li G.Y."/>
            <person name="Wu X.L."/>
        </authorList>
    </citation>
    <scope>NUCLEOTIDE SEQUENCE [LARGE SCALE GENOMIC DNA]</scope>
    <source>
        <strain evidence="2">DSM 45089 / DQS3-9A1</strain>
    </source>
</reference>
<dbReference type="Proteomes" id="UP000009235">
    <property type="component" value="Chromosome"/>
</dbReference>
<dbReference type="KEGG" id="asd:AS9A_0283"/>
<evidence type="ECO:0000313" key="2">
    <source>
        <dbReference type="Proteomes" id="UP000009235"/>
    </source>
</evidence>
<evidence type="ECO:0008006" key="3">
    <source>
        <dbReference type="Google" id="ProtNLM"/>
    </source>
</evidence>
<name>F6EG40_HOYSD</name>
<dbReference type="RefSeq" id="WP_013805094.1">
    <property type="nucleotide sequence ID" value="NC_015564.1"/>
</dbReference>
<dbReference type="OrthoDB" id="4481209at2"/>
<organism evidence="1 2">
    <name type="scientific">Hoyosella subflava (strain DSM 45089 / JCM 17490 / NBRC 109087 / DQS3-9A1)</name>
    <name type="common">Amycolicicoccus subflavus</name>
    <dbReference type="NCBI Taxonomy" id="443218"/>
    <lineage>
        <taxon>Bacteria</taxon>
        <taxon>Bacillati</taxon>
        <taxon>Actinomycetota</taxon>
        <taxon>Actinomycetes</taxon>
        <taxon>Mycobacteriales</taxon>
        <taxon>Hoyosellaceae</taxon>
        <taxon>Hoyosella</taxon>
    </lineage>
</organism>
<gene>
    <name evidence="1" type="ordered locus">AS9A_0283</name>
</gene>
<dbReference type="EMBL" id="CP002786">
    <property type="protein sequence ID" value="AEF38742.1"/>
    <property type="molecule type" value="Genomic_DNA"/>
</dbReference>
<proteinExistence type="predicted"/>
<accession>F6EG40</accession>
<dbReference type="NCBIfam" id="NF041390">
    <property type="entry name" value="TadE_Rv3655c"/>
    <property type="match status" value="1"/>
</dbReference>
<protein>
    <recommendedName>
        <fullName evidence="3">Pilus assembly protein TadE</fullName>
    </recommendedName>
</protein>
<dbReference type="HOGENOM" id="CLU_116311_1_1_11"/>
<keyword evidence="2" id="KW-1185">Reference proteome</keyword>
<dbReference type="AlphaFoldDB" id="F6EG40"/>
<evidence type="ECO:0000313" key="1">
    <source>
        <dbReference type="EMBL" id="AEF38742.1"/>
    </source>
</evidence>
<dbReference type="STRING" id="443218.AS9A_0283"/>
<sequence>MTVEAALVTVALMLTVWLCLGGVFAGLAYVRCVDTAREAALGVARGDAAAVDRARMAAPRGAAIEIVGDRGSVVTARVVARSPVLPLLTLRAESVTVIEGTVGAG</sequence>
<dbReference type="InterPro" id="IPR049790">
    <property type="entry name" value="Rv3655c/TadE"/>
</dbReference>